<name>A0A366XY02_9BACI</name>
<dbReference type="InterPro" id="IPR002477">
    <property type="entry name" value="Peptidoglycan-bd-like"/>
</dbReference>
<dbReference type="AlphaFoldDB" id="A0A366XY02"/>
<dbReference type="InterPro" id="IPR036365">
    <property type="entry name" value="PGBD-like_sf"/>
</dbReference>
<feature type="domain" description="Cell wall hydrolase SleB" evidence="10">
    <location>
        <begin position="132"/>
        <end position="229"/>
    </location>
</feature>
<proteinExistence type="inferred from homology"/>
<protein>
    <recommendedName>
        <fullName evidence="2 8">Spore cortex-lytic enzyme</fullName>
    </recommendedName>
</protein>
<dbReference type="GO" id="GO:0071555">
    <property type="term" value="P:cell wall organization"/>
    <property type="evidence" value="ECO:0007669"/>
    <property type="project" value="UniProtKB-KW"/>
</dbReference>
<keyword evidence="12" id="KW-1185">Reference proteome</keyword>
<accession>A0A366XY02</accession>
<dbReference type="OrthoDB" id="9785345at2"/>
<feature type="domain" description="Peptidoglycan binding-like" evidence="9">
    <location>
        <begin position="59"/>
        <end position="109"/>
    </location>
</feature>
<dbReference type="SUPFAM" id="SSF47090">
    <property type="entry name" value="PGBD-like"/>
    <property type="match status" value="1"/>
</dbReference>
<evidence type="ECO:0000313" key="12">
    <source>
        <dbReference type="Proteomes" id="UP000253314"/>
    </source>
</evidence>
<dbReference type="Gene3D" id="6.20.240.60">
    <property type="match status" value="1"/>
</dbReference>
<dbReference type="Pfam" id="PF07486">
    <property type="entry name" value="Hydrolase_2"/>
    <property type="match status" value="1"/>
</dbReference>
<dbReference type="Gene3D" id="1.10.10.2520">
    <property type="entry name" value="Cell wall hydrolase SleB, domain 1"/>
    <property type="match status" value="1"/>
</dbReference>
<gene>
    <name evidence="11" type="primary">sleB</name>
    <name evidence="11" type="ORF">DS031_13890</name>
</gene>
<dbReference type="Pfam" id="PF01471">
    <property type="entry name" value="PG_binding_1"/>
    <property type="match status" value="1"/>
</dbReference>
<evidence type="ECO:0000256" key="8">
    <source>
        <dbReference type="NCBIfam" id="TIGR02869"/>
    </source>
</evidence>
<comment type="caution">
    <text evidence="11">The sequence shown here is derived from an EMBL/GenBank/DDBJ whole genome shotgun (WGS) entry which is preliminary data.</text>
</comment>
<evidence type="ECO:0000259" key="10">
    <source>
        <dbReference type="Pfam" id="PF07486"/>
    </source>
</evidence>
<evidence type="ECO:0000256" key="1">
    <source>
        <dbReference type="ARBA" id="ARBA00007010"/>
    </source>
</evidence>
<comment type="similarity">
    <text evidence="1">Belongs to the SleB family.</text>
</comment>
<sequence>MGNVFSLVEKEAFYLFKTLKTIILAGSLAFTGLVSLPEKNVEAATPVIQYGDQYGYVWDVQNRLQQLGFYKGLMDGVFGFQTKMAVINFQKSYGLSADGVVGPKTLSVLRANSFTVNEIQMMAQMVYGEARGEAYEGQVAIAAVILNRIDAKDFPNSVSGVLFEHGAFTAVSDGQYYNSPNSTAYKAVYHAIRGWDPSGGAVFYFNPSTATSKWIWSRPQIKRIGKHIFTR</sequence>
<dbReference type="EMBL" id="QOCW01000014">
    <property type="protein sequence ID" value="RBW69023.1"/>
    <property type="molecule type" value="Genomic_DNA"/>
</dbReference>
<evidence type="ECO:0000259" key="9">
    <source>
        <dbReference type="Pfam" id="PF01471"/>
    </source>
</evidence>
<dbReference type="RefSeq" id="WP_113806671.1">
    <property type="nucleotide sequence ID" value="NZ_QOCW01000014.1"/>
</dbReference>
<evidence type="ECO:0000256" key="6">
    <source>
        <dbReference type="ARBA" id="ARBA00022969"/>
    </source>
</evidence>
<dbReference type="InterPro" id="IPR042047">
    <property type="entry name" value="SleB_dom1"/>
</dbReference>
<dbReference type="InterPro" id="IPR011105">
    <property type="entry name" value="Cell_wall_hydrolase_SleB"/>
</dbReference>
<dbReference type="FunFam" id="6.20.240.60:FF:000001">
    <property type="entry name" value="Spore cortex-lytic enzyme"/>
    <property type="match status" value="1"/>
</dbReference>
<dbReference type="InterPro" id="IPR014224">
    <property type="entry name" value="Spore_cortex_SleB"/>
</dbReference>
<dbReference type="GO" id="GO:0030435">
    <property type="term" value="P:sporulation resulting in formation of a cellular spore"/>
    <property type="evidence" value="ECO:0007669"/>
    <property type="project" value="UniProtKB-KW"/>
</dbReference>
<organism evidence="11 12">
    <name type="scientific">Bacillus taeanensis</name>
    <dbReference type="NCBI Taxonomy" id="273032"/>
    <lineage>
        <taxon>Bacteria</taxon>
        <taxon>Bacillati</taxon>
        <taxon>Bacillota</taxon>
        <taxon>Bacilli</taxon>
        <taxon>Bacillales</taxon>
        <taxon>Bacillaceae</taxon>
        <taxon>Bacillus</taxon>
    </lineage>
</organism>
<dbReference type="InterPro" id="IPR036366">
    <property type="entry name" value="PGBDSf"/>
</dbReference>
<keyword evidence="4" id="KW-0732">Signal</keyword>
<dbReference type="Gene3D" id="1.10.101.10">
    <property type="entry name" value="PGBD-like superfamily/PGBD"/>
    <property type="match status" value="1"/>
</dbReference>
<evidence type="ECO:0000313" key="11">
    <source>
        <dbReference type="EMBL" id="RBW69023.1"/>
    </source>
</evidence>
<keyword evidence="3" id="KW-0309">Germination</keyword>
<dbReference type="NCBIfam" id="TIGR02869">
    <property type="entry name" value="spore_SleB"/>
    <property type="match status" value="1"/>
</dbReference>
<keyword evidence="7" id="KW-0961">Cell wall biogenesis/degradation</keyword>
<dbReference type="GO" id="GO:0016787">
    <property type="term" value="F:hydrolase activity"/>
    <property type="evidence" value="ECO:0007669"/>
    <property type="project" value="UniProtKB-KW"/>
</dbReference>
<evidence type="ECO:0000256" key="7">
    <source>
        <dbReference type="ARBA" id="ARBA00023316"/>
    </source>
</evidence>
<dbReference type="GO" id="GO:0009847">
    <property type="term" value="P:spore germination"/>
    <property type="evidence" value="ECO:0007669"/>
    <property type="project" value="UniProtKB-UniRule"/>
</dbReference>
<dbReference type="Proteomes" id="UP000253314">
    <property type="component" value="Unassembled WGS sequence"/>
</dbReference>
<reference evidence="11 12" key="1">
    <citation type="submission" date="2018-07" db="EMBL/GenBank/DDBJ databases">
        <title>Lottiidibacillus patelloidae gen. nov., sp. nov., isolated from the intestinal tract of a marine limpet and the reclassification of B. taeanensis BH030017T, B. algicola KMM 3737T and B. hwajinpoensis SW-72T as genus Lottiidibacillus.</title>
        <authorList>
            <person name="Liu R."/>
            <person name="Huang Z."/>
        </authorList>
    </citation>
    <scope>NUCLEOTIDE SEQUENCE [LARGE SCALE GENOMIC DNA]</scope>
    <source>
        <strain evidence="11 12">BH030017</strain>
    </source>
</reference>
<evidence type="ECO:0000256" key="5">
    <source>
        <dbReference type="ARBA" id="ARBA00022801"/>
    </source>
</evidence>
<evidence type="ECO:0000256" key="3">
    <source>
        <dbReference type="ARBA" id="ARBA00022544"/>
    </source>
</evidence>
<keyword evidence="6" id="KW-0749">Sporulation</keyword>
<evidence type="ECO:0000256" key="4">
    <source>
        <dbReference type="ARBA" id="ARBA00022729"/>
    </source>
</evidence>
<evidence type="ECO:0000256" key="2">
    <source>
        <dbReference type="ARBA" id="ARBA00018364"/>
    </source>
</evidence>
<keyword evidence="5" id="KW-0378">Hydrolase</keyword>